<evidence type="ECO:0000259" key="3">
    <source>
        <dbReference type="Pfam" id="PF01709"/>
    </source>
</evidence>
<dbReference type="EMBL" id="KN847975">
    <property type="protein sequence ID" value="KIR49318.1"/>
    <property type="molecule type" value="Genomic_DNA"/>
</dbReference>
<dbReference type="HAMAP" id="MF_00693">
    <property type="entry name" value="Transcrip_reg_TACO1"/>
    <property type="match status" value="1"/>
</dbReference>
<evidence type="ECO:0000256" key="2">
    <source>
        <dbReference type="ARBA" id="ARBA00008724"/>
    </source>
</evidence>
<comment type="similarity">
    <text evidence="2">Belongs to the TACO1 family.</text>
</comment>
<dbReference type="InterPro" id="IPR002876">
    <property type="entry name" value="Transcrip_reg_TACO1-like"/>
</dbReference>
<dbReference type="InterPro" id="IPR017856">
    <property type="entry name" value="Integrase-like_N"/>
</dbReference>
<dbReference type="HOGENOM" id="CLU_062974_1_0_1"/>
<dbReference type="Gene3D" id="3.30.70.980">
    <property type="match status" value="2"/>
</dbReference>
<reference evidence="5" key="1">
    <citation type="submission" date="2015-01" db="EMBL/GenBank/DDBJ databases">
        <title>The Genome Sequence of Cryptococcus gattii CA1280.</title>
        <authorList>
            <consortium name="The Broad Institute Genomics Platform"/>
            <person name="Cuomo C."/>
            <person name="Litvintseva A."/>
            <person name="Chen Y."/>
            <person name="Heitman J."/>
            <person name="Sun S."/>
            <person name="Springer D."/>
            <person name="Dromer F."/>
            <person name="Young S."/>
            <person name="Zeng Q."/>
            <person name="Gargeya S."/>
            <person name="Abouelleil A."/>
            <person name="Alvarado L."/>
            <person name="Chapman S.B."/>
            <person name="Gainer-Dewar J."/>
            <person name="Goldberg J."/>
            <person name="Griggs A."/>
            <person name="Gujja S."/>
            <person name="Hansen M."/>
            <person name="Howarth C."/>
            <person name="Imamovic A."/>
            <person name="Larimer J."/>
            <person name="Murphy C."/>
            <person name="Naylor J."/>
            <person name="Pearson M."/>
            <person name="Priest M."/>
            <person name="Roberts A."/>
            <person name="Saif S."/>
            <person name="Shea T."/>
            <person name="Sykes S."/>
            <person name="Wortman J."/>
            <person name="Nusbaum C."/>
            <person name="Birren B."/>
        </authorList>
    </citation>
    <scope>NUCLEOTIDE SEQUENCE [LARGE SCALE GENOMIC DNA]</scope>
    <source>
        <strain evidence="5">CA1280</strain>
    </source>
</reference>
<feature type="domain" description="TACO1/YebC-like second and third" evidence="3">
    <location>
        <begin position="122"/>
        <end position="292"/>
    </location>
</feature>
<comment type="subcellular location">
    <subcellularLocation>
        <location evidence="1">Mitochondrion</location>
    </subcellularLocation>
</comment>
<dbReference type="Pfam" id="PF01709">
    <property type="entry name" value="Transcrip_reg"/>
    <property type="match status" value="1"/>
</dbReference>
<dbReference type="GO" id="GO:0005739">
    <property type="term" value="C:mitochondrion"/>
    <property type="evidence" value="ECO:0007669"/>
    <property type="project" value="UniProtKB-SubCell"/>
</dbReference>
<protein>
    <submittedName>
        <fullName evidence="5">Mitochondrial protein</fullName>
    </submittedName>
</protein>
<dbReference type="PANTHER" id="PTHR12532">
    <property type="entry name" value="TRANSLATIONAL ACTIVATOR OF CYTOCHROME C OXIDASE 1"/>
    <property type="match status" value="1"/>
</dbReference>
<feature type="domain" description="TACO1/YebC-like N-terminal" evidence="4">
    <location>
        <begin position="44"/>
        <end position="114"/>
    </location>
</feature>
<organism evidence="5">
    <name type="scientific">Cryptococcus bacillisporus CA1280</name>
    <dbReference type="NCBI Taxonomy" id="1296109"/>
    <lineage>
        <taxon>Eukaryota</taxon>
        <taxon>Fungi</taxon>
        <taxon>Dikarya</taxon>
        <taxon>Basidiomycota</taxon>
        <taxon>Agaricomycotina</taxon>
        <taxon>Tremellomycetes</taxon>
        <taxon>Tremellales</taxon>
        <taxon>Cryptococcaceae</taxon>
        <taxon>Cryptococcus</taxon>
        <taxon>Cryptococcus gattii species complex</taxon>
    </lineage>
</organism>
<evidence type="ECO:0000256" key="1">
    <source>
        <dbReference type="ARBA" id="ARBA00004173"/>
    </source>
</evidence>
<dbReference type="SUPFAM" id="SSF75625">
    <property type="entry name" value="YebC-like"/>
    <property type="match status" value="1"/>
</dbReference>
<evidence type="ECO:0000259" key="4">
    <source>
        <dbReference type="Pfam" id="PF20772"/>
    </source>
</evidence>
<dbReference type="InterPro" id="IPR029072">
    <property type="entry name" value="YebC-like"/>
</dbReference>
<dbReference type="InterPro" id="IPR049083">
    <property type="entry name" value="TACO1_YebC_N"/>
</dbReference>
<dbReference type="AlphaFoldDB" id="A0A0D0UM76"/>
<dbReference type="InterPro" id="IPR026564">
    <property type="entry name" value="Transcrip_reg_TACO1-like_dom3"/>
</dbReference>
<dbReference type="InterPro" id="IPR048300">
    <property type="entry name" value="TACO1_YebC-like_2nd/3rd_dom"/>
</dbReference>
<sequence length="294" mass="31824">MSFFRPATTSSAALTFSSSIYSASRSIQRCRCLSTTSIALSGHNRWSKIRHRKGAADQQRSALFAKLGKEIVISMRPPASADPAFNSRLATALQRAKEQGLTKQGIENAMARARAVAEGSGQSVIYEAVASGGKVAFMVECVTQNPARLVKRVKELLSKNGARTSPVAFLFEKKGSITLTPNGEEAGYEHLFDLAVEAGAEDVKEVEGEDGGVEFEVITTPSDLSSITSTLQSNPAYSLQSSDLVFLPNDPLKVLEEGEEGEGITEETMESVMRLVDVLEEENEVVKVWTNLEE</sequence>
<dbReference type="PANTHER" id="PTHR12532:SF0">
    <property type="entry name" value="TRANSLATIONAL ACTIVATOR OF CYTOCHROME C OXIDASE 1"/>
    <property type="match status" value="1"/>
</dbReference>
<dbReference type="OrthoDB" id="2017544at2759"/>
<evidence type="ECO:0000313" key="5">
    <source>
        <dbReference type="EMBL" id="KIR49318.1"/>
    </source>
</evidence>
<name>A0A0D0UM76_CRYGA</name>
<proteinExistence type="inferred from homology"/>
<gene>
    <name evidence="5" type="ORF">I312_01473</name>
</gene>
<dbReference type="Gene3D" id="1.10.10.200">
    <property type="match status" value="1"/>
</dbReference>
<accession>A0A0D0UM76</accession>
<dbReference type="FunFam" id="1.10.10.200:FF:000002">
    <property type="entry name" value="Probable transcriptional regulatory protein CLM62_37755"/>
    <property type="match status" value="1"/>
</dbReference>
<dbReference type="Pfam" id="PF20772">
    <property type="entry name" value="TACO1_YebC_N"/>
    <property type="match status" value="1"/>
</dbReference>